<reference evidence="1" key="1">
    <citation type="submission" date="2024-01" db="EMBL/GenBank/DDBJ databases">
        <authorList>
            <person name="Webb A."/>
        </authorList>
    </citation>
    <scope>NUCLEOTIDE SEQUENCE</scope>
    <source>
        <strain evidence="1">Pm1</strain>
    </source>
</reference>
<gene>
    <name evidence="1" type="ORF">PM001_LOCUS20380</name>
</gene>
<sequence>MVADGESLQLTRVFSVCLEVPACGAGAVVTLTDVYLGPRLASDMVSYGSLENRDFSSSTTATSARSEQRWCGQVRCRDRQQRAVFRDDDHARQG</sequence>
<proteinExistence type="predicted"/>
<name>A0AAV1UL90_9STRA</name>
<accession>A0AAV1UL90</accession>
<dbReference type="AlphaFoldDB" id="A0AAV1UL90"/>
<dbReference type="Proteomes" id="UP001162060">
    <property type="component" value="Unassembled WGS sequence"/>
</dbReference>
<organism evidence="1 2">
    <name type="scientific">Peronospora matthiolae</name>
    <dbReference type="NCBI Taxonomy" id="2874970"/>
    <lineage>
        <taxon>Eukaryota</taxon>
        <taxon>Sar</taxon>
        <taxon>Stramenopiles</taxon>
        <taxon>Oomycota</taxon>
        <taxon>Peronosporomycetes</taxon>
        <taxon>Peronosporales</taxon>
        <taxon>Peronosporaceae</taxon>
        <taxon>Peronospora</taxon>
    </lineage>
</organism>
<comment type="caution">
    <text evidence="1">The sequence shown here is derived from an EMBL/GenBank/DDBJ whole genome shotgun (WGS) entry which is preliminary data.</text>
</comment>
<evidence type="ECO:0000313" key="1">
    <source>
        <dbReference type="EMBL" id="CAK7935230.1"/>
    </source>
</evidence>
<evidence type="ECO:0000313" key="2">
    <source>
        <dbReference type="Proteomes" id="UP001162060"/>
    </source>
</evidence>
<dbReference type="EMBL" id="CAKLBY020000221">
    <property type="protein sequence ID" value="CAK7935230.1"/>
    <property type="molecule type" value="Genomic_DNA"/>
</dbReference>
<protein>
    <submittedName>
        <fullName evidence="1">Uncharacterized protein</fullName>
    </submittedName>
</protein>